<dbReference type="InterPro" id="IPR013201">
    <property type="entry name" value="Prot_inhib_I29"/>
</dbReference>
<evidence type="ECO:0000259" key="8">
    <source>
        <dbReference type="SMART" id="SM00645"/>
    </source>
</evidence>
<dbReference type="FunFam" id="3.90.70.10:FF:000006">
    <property type="entry name" value="Cathepsin S"/>
    <property type="match status" value="1"/>
</dbReference>
<reference evidence="10" key="1">
    <citation type="journal article" date="2004" name="Insect Biochem. Mol. Biol.">
        <title>Molecular basis of Colorado potato beetle adaptation to potato plant defence at the level of digestive cysteine proteinases.</title>
        <authorList>
            <person name="Gruden K."/>
            <person name="Kuipers A.G."/>
            <person name="Guncar G."/>
            <person name="Slapar N."/>
            <person name="Strukelj B."/>
            <person name="Jongsma M.A."/>
        </authorList>
    </citation>
    <scope>NUCLEOTIDE SEQUENCE</scope>
</reference>
<dbReference type="SMART" id="SM00645">
    <property type="entry name" value="Pept_C1"/>
    <property type="match status" value="1"/>
</dbReference>
<evidence type="ECO:0000313" key="10">
    <source>
        <dbReference type="EMBL" id="AAS20592.1"/>
    </source>
</evidence>
<dbReference type="InterPro" id="IPR039417">
    <property type="entry name" value="Peptidase_C1A_papain-like"/>
</dbReference>
<dbReference type="Pfam" id="PF00112">
    <property type="entry name" value="Peptidase_C1"/>
    <property type="match status" value="1"/>
</dbReference>
<name>Q6QRP6_LEPDE</name>
<proteinExistence type="evidence at transcript level"/>
<dbReference type="InterPro" id="IPR025660">
    <property type="entry name" value="Pept_his_AS"/>
</dbReference>
<evidence type="ECO:0000256" key="4">
    <source>
        <dbReference type="ARBA" id="ARBA00022807"/>
    </source>
</evidence>
<dbReference type="AlphaFoldDB" id="Q6QRP6"/>
<keyword evidence="5" id="KW-0865">Zymogen</keyword>
<dbReference type="PROSITE" id="PS00639">
    <property type="entry name" value="THIOL_PROTEASE_HIS"/>
    <property type="match status" value="1"/>
</dbReference>
<organism evidence="10">
    <name type="scientific">Leptinotarsa decemlineata</name>
    <name type="common">Colorado potato beetle</name>
    <name type="synonym">Doryphora decemlineata</name>
    <dbReference type="NCBI Taxonomy" id="7539"/>
    <lineage>
        <taxon>Eukaryota</taxon>
        <taxon>Metazoa</taxon>
        <taxon>Ecdysozoa</taxon>
        <taxon>Arthropoda</taxon>
        <taxon>Hexapoda</taxon>
        <taxon>Insecta</taxon>
        <taxon>Pterygota</taxon>
        <taxon>Neoptera</taxon>
        <taxon>Endopterygota</taxon>
        <taxon>Coleoptera</taxon>
        <taxon>Polyphaga</taxon>
        <taxon>Cucujiformia</taxon>
        <taxon>Chrysomeloidea</taxon>
        <taxon>Chrysomelidae</taxon>
        <taxon>Chrysomelinae</taxon>
        <taxon>Doryphorini</taxon>
        <taxon>Leptinotarsa</taxon>
    </lineage>
</organism>
<evidence type="ECO:0000256" key="3">
    <source>
        <dbReference type="ARBA" id="ARBA00022801"/>
    </source>
</evidence>
<keyword evidence="3" id="KW-0378">Hydrolase</keyword>
<evidence type="ECO:0000256" key="5">
    <source>
        <dbReference type="ARBA" id="ARBA00023145"/>
    </source>
</evidence>
<evidence type="ECO:0000259" key="9">
    <source>
        <dbReference type="SMART" id="SM00848"/>
    </source>
</evidence>
<evidence type="ECO:0000256" key="2">
    <source>
        <dbReference type="ARBA" id="ARBA00022670"/>
    </source>
</evidence>
<feature type="chain" id="PRO_5018693122" evidence="7">
    <location>
        <begin position="17"/>
        <end position="326"/>
    </location>
</feature>
<keyword evidence="7" id="KW-0732">Signal</keyword>
<feature type="domain" description="Cathepsin propeptide inhibitor" evidence="9">
    <location>
        <begin position="23"/>
        <end position="83"/>
    </location>
</feature>
<feature type="signal peptide" evidence="7">
    <location>
        <begin position="1"/>
        <end position="16"/>
    </location>
</feature>
<dbReference type="Gene3D" id="3.90.70.10">
    <property type="entry name" value="Cysteine proteinases"/>
    <property type="match status" value="1"/>
</dbReference>
<dbReference type="Pfam" id="PF08246">
    <property type="entry name" value="Inhibitor_I29"/>
    <property type="match status" value="1"/>
</dbReference>
<evidence type="ECO:0000256" key="7">
    <source>
        <dbReference type="SAM" id="SignalP"/>
    </source>
</evidence>
<dbReference type="PROSITE" id="PS00139">
    <property type="entry name" value="THIOL_PROTEASE_CYS"/>
    <property type="match status" value="1"/>
</dbReference>
<dbReference type="MEROPS" id="C01.143"/>
<dbReference type="EMBL" id="AY528230">
    <property type="protein sequence ID" value="AAS20592.1"/>
    <property type="molecule type" value="mRNA"/>
</dbReference>
<evidence type="ECO:0000256" key="1">
    <source>
        <dbReference type="ARBA" id="ARBA00008455"/>
    </source>
</evidence>
<dbReference type="SMART" id="SM00848">
    <property type="entry name" value="Inhibitor_I29"/>
    <property type="match status" value="1"/>
</dbReference>
<protein>
    <submittedName>
        <fullName evidence="10">Digestive cysteine proteinase intestain</fullName>
    </submittedName>
</protein>
<evidence type="ECO:0000256" key="6">
    <source>
        <dbReference type="ARBA" id="ARBA00023157"/>
    </source>
</evidence>
<dbReference type="SUPFAM" id="SSF54001">
    <property type="entry name" value="Cysteine proteinases"/>
    <property type="match status" value="1"/>
</dbReference>
<accession>Q6QRP6</accession>
<dbReference type="InterPro" id="IPR000668">
    <property type="entry name" value="Peptidase_C1A_C"/>
</dbReference>
<dbReference type="InterPro" id="IPR038765">
    <property type="entry name" value="Papain-like_cys_pep_sf"/>
</dbReference>
<dbReference type="PRINTS" id="PR00705">
    <property type="entry name" value="PAPAIN"/>
</dbReference>
<dbReference type="CDD" id="cd02248">
    <property type="entry name" value="Peptidase_C1A"/>
    <property type="match status" value="1"/>
</dbReference>
<keyword evidence="2" id="KW-0645">Protease</keyword>
<dbReference type="PANTHER" id="PTHR12411">
    <property type="entry name" value="CYSTEINE PROTEASE FAMILY C1-RELATED"/>
    <property type="match status" value="1"/>
</dbReference>
<dbReference type="GO" id="GO:0006508">
    <property type="term" value="P:proteolysis"/>
    <property type="evidence" value="ECO:0007669"/>
    <property type="project" value="UniProtKB-KW"/>
</dbReference>
<dbReference type="InterPro" id="IPR013128">
    <property type="entry name" value="Peptidase_C1A"/>
</dbReference>
<feature type="domain" description="Peptidase C1A papain C-terminal" evidence="8">
    <location>
        <begin position="110"/>
        <end position="325"/>
    </location>
</feature>
<sequence length="326" mass="36271">MKLLAVFATVLLAVNALTDKDQWVAFKQTHGKTYKSLLEERTRFGIFQSNLRKIEEHNAKYDKGEESYFLGVTPFADLTHDEFKDKLRRQIKTKPNVEATLAVFPEGLEVPDSIDWTQKGAVLDVKYQGGCGSCWAFSATGALEGQNAIVNNVKIPLSEQQLLDCSKPYGNDDCEHGGLMSFAFDYVLDKGIEADSSYPYKGIDTPCQYDAKKTVLKIKGYRNVSISEEELKKAVGTVGPVSVAIDADPIQLYSGGILDGLFCTHNLNHGVLAVGYGEEDHLFGKKKFWKVKNSWGKDWGEQGYFRIKRDANNLCGIADKASYPIL</sequence>
<dbReference type="InterPro" id="IPR000169">
    <property type="entry name" value="Pept_cys_AS"/>
</dbReference>
<keyword evidence="4" id="KW-0788">Thiol protease</keyword>
<dbReference type="OrthoDB" id="10253408at2759"/>
<keyword evidence="6" id="KW-1015">Disulfide bond</keyword>
<dbReference type="GO" id="GO:0008234">
    <property type="term" value="F:cysteine-type peptidase activity"/>
    <property type="evidence" value="ECO:0007669"/>
    <property type="project" value="UniProtKB-KW"/>
</dbReference>
<comment type="similarity">
    <text evidence="1">Belongs to the peptidase C1 family.</text>
</comment>